<dbReference type="AlphaFoldDB" id="A0A369YGW1"/>
<dbReference type="HAMAP" id="MF_00195">
    <property type="entry name" value="GTPase_Der"/>
    <property type="match status" value="1"/>
</dbReference>
<dbReference type="Gene3D" id="3.30.300.20">
    <property type="match status" value="1"/>
</dbReference>
<evidence type="ECO:0000256" key="5">
    <source>
        <dbReference type="ARBA" id="ARBA00022741"/>
    </source>
</evidence>
<dbReference type="FunFam" id="3.30.300.20:FF:000004">
    <property type="entry name" value="GTPase Der"/>
    <property type="match status" value="1"/>
</dbReference>
<dbReference type="PANTHER" id="PTHR43834:SF6">
    <property type="entry name" value="GTPASE DER"/>
    <property type="match status" value="1"/>
</dbReference>
<dbReference type="InterPro" id="IPR032859">
    <property type="entry name" value="KH_dom-like"/>
</dbReference>
<dbReference type="Proteomes" id="UP000253872">
    <property type="component" value="Unassembled WGS sequence"/>
</dbReference>
<accession>A0A369YGW1</accession>
<dbReference type="NCBIfam" id="TIGR03594">
    <property type="entry name" value="GTPase_EngA"/>
    <property type="match status" value="1"/>
</dbReference>
<evidence type="ECO:0000256" key="8">
    <source>
        <dbReference type="HAMAP-Rule" id="MF_00195"/>
    </source>
</evidence>
<dbReference type="GO" id="GO:0043022">
    <property type="term" value="F:ribosome binding"/>
    <property type="evidence" value="ECO:0007669"/>
    <property type="project" value="TreeGrafter"/>
</dbReference>
<evidence type="ECO:0000313" key="13">
    <source>
        <dbReference type="Proteomes" id="UP000253872"/>
    </source>
</evidence>
<feature type="binding site" evidence="8">
    <location>
        <begin position="9"/>
        <end position="16"/>
    </location>
    <ligand>
        <name>GTP</name>
        <dbReference type="ChEBI" id="CHEBI:37565"/>
        <label>1</label>
    </ligand>
</feature>
<dbReference type="PRINTS" id="PR00326">
    <property type="entry name" value="GTP1OBG"/>
</dbReference>
<evidence type="ECO:0000256" key="10">
    <source>
        <dbReference type="RuleBase" id="RU004481"/>
    </source>
</evidence>
<evidence type="ECO:0000256" key="7">
    <source>
        <dbReference type="ARBA" id="ARBA00032345"/>
    </source>
</evidence>
<evidence type="ECO:0000256" key="9">
    <source>
        <dbReference type="PROSITE-ProRule" id="PRU01049"/>
    </source>
</evidence>
<dbReference type="FunFam" id="3.40.50.300:FF:000057">
    <property type="entry name" value="GTPase Der"/>
    <property type="match status" value="1"/>
</dbReference>
<dbReference type="PANTHER" id="PTHR43834">
    <property type="entry name" value="GTPASE DER"/>
    <property type="match status" value="1"/>
</dbReference>
<protein>
    <recommendedName>
        <fullName evidence="2 8">GTPase Der</fullName>
    </recommendedName>
    <alternativeName>
        <fullName evidence="7 8">GTP-binding protein EngA</fullName>
    </alternativeName>
</protein>
<feature type="domain" description="EngA-type G" evidence="11">
    <location>
        <begin position="3"/>
        <end position="166"/>
    </location>
</feature>
<dbReference type="Gene3D" id="3.40.50.300">
    <property type="entry name" value="P-loop containing nucleotide triphosphate hydrolases"/>
    <property type="match status" value="2"/>
</dbReference>
<keyword evidence="4 10" id="KW-0677">Repeat</keyword>
<evidence type="ECO:0000313" key="12">
    <source>
        <dbReference type="EMBL" id="RDE71975.1"/>
    </source>
</evidence>
<feature type="domain" description="EngA-type G" evidence="11">
    <location>
        <begin position="223"/>
        <end position="396"/>
    </location>
</feature>
<dbReference type="FunFam" id="3.40.50.300:FF:000040">
    <property type="entry name" value="GTPase Der"/>
    <property type="match status" value="1"/>
</dbReference>
<evidence type="ECO:0000256" key="4">
    <source>
        <dbReference type="ARBA" id="ARBA00022737"/>
    </source>
</evidence>
<dbReference type="InterPro" id="IPR003593">
    <property type="entry name" value="AAA+_ATPase"/>
</dbReference>
<dbReference type="InterPro" id="IPR005225">
    <property type="entry name" value="Small_GTP-bd"/>
</dbReference>
<evidence type="ECO:0000256" key="3">
    <source>
        <dbReference type="ARBA" id="ARBA00022517"/>
    </source>
</evidence>
<name>A0A369YGW1_9PAST</name>
<gene>
    <name evidence="8 12" type="primary">der</name>
    <name evidence="12" type="ORF">DPV93_06510</name>
</gene>
<reference evidence="12 13" key="1">
    <citation type="submission" date="2018-05" db="EMBL/GenBank/DDBJ databases">
        <title>Draft Genome Sequences for a Diverse set of 7 Haemophilus Species.</title>
        <authorList>
            <person name="Nichols M."/>
            <person name="Topaz N."/>
            <person name="Wang X."/>
            <person name="Wang X."/>
            <person name="Boxrud D."/>
        </authorList>
    </citation>
    <scope>NUCLEOTIDE SEQUENCE [LARGE SCALE GENOMIC DNA]</scope>
    <source>
        <strain evidence="12 13">C2002001239</strain>
    </source>
</reference>
<dbReference type="InterPro" id="IPR031166">
    <property type="entry name" value="G_ENGA"/>
</dbReference>
<comment type="subunit">
    <text evidence="8">Associates with the 50S ribosomal subunit.</text>
</comment>
<evidence type="ECO:0000256" key="2">
    <source>
        <dbReference type="ARBA" id="ARBA00020953"/>
    </source>
</evidence>
<feature type="binding site" evidence="8">
    <location>
        <begin position="276"/>
        <end position="280"/>
    </location>
    <ligand>
        <name>GTP</name>
        <dbReference type="ChEBI" id="CHEBI:37565"/>
        <label>2</label>
    </ligand>
</feature>
<comment type="similarity">
    <text evidence="1 8 9 10">Belongs to the TRAFAC class TrmE-Era-EngA-EngB-Septin-like GTPase superfamily. EngA (Der) GTPase family.</text>
</comment>
<dbReference type="CDD" id="cd01894">
    <property type="entry name" value="EngA1"/>
    <property type="match status" value="1"/>
</dbReference>
<dbReference type="GO" id="GO:0005525">
    <property type="term" value="F:GTP binding"/>
    <property type="evidence" value="ECO:0007669"/>
    <property type="project" value="UniProtKB-UniRule"/>
</dbReference>
<dbReference type="CDD" id="cd01895">
    <property type="entry name" value="EngA2"/>
    <property type="match status" value="1"/>
</dbReference>
<dbReference type="RefSeq" id="WP_111403091.1">
    <property type="nucleotide sequence ID" value="NZ_QEPN01000004.1"/>
</dbReference>
<dbReference type="InterPro" id="IPR015946">
    <property type="entry name" value="KH_dom-like_a/b"/>
</dbReference>
<dbReference type="InterPro" id="IPR006073">
    <property type="entry name" value="GTP-bd"/>
</dbReference>
<dbReference type="PROSITE" id="PS51712">
    <property type="entry name" value="G_ENGA"/>
    <property type="match status" value="2"/>
</dbReference>
<sequence length="511" mass="56812">MTPVIALVGRPNVGKSTLFNRLTRTRDALVADFPGLTRDRKYGHANIAGFDFIVIDTGGIDGTEEGVEEKMAEQSLLAIEEADVVLFLVDARAGLLPADIGIAQYLRQRDKTTVVVANKTDGIDADSHCAEFYQLGLGEVEQIAAAQGRGVTQLIEQVLAPLGEKLNADQVVENEEDFANEEENPTASLDEWDNDFDFENEEDAALLDEALAEEQESVLDKNIKIAIVGRPNVGKSTLTNRILGEERVVVYDMPGTTRDSIYIPMERDGQQYTIIDTAGVRKRGKVNLAVEKFSVIKTLQAIQDANVVLLTIDAREGISDQDLSLLGFILNAGRSLVIVVNKWDGLSQDIKDQVKSELDRRLDFIDFARVHFISALHGSGVGNLFESVQEAYACATQKTSTSMLTRILRMASDEHQPPLVNGRRVKLKYAHPGGYNPPIIVIHGNQVDRLADSYKRYLSNYFRKSLKIIGSPIRIQFQEGNNPFAGKRNKLTPSQLRKRKRLMKFIKKSKR</sequence>
<dbReference type="PIRSF" id="PIRSF006485">
    <property type="entry name" value="GTP-binding_EngA"/>
    <property type="match status" value="1"/>
</dbReference>
<dbReference type="InterPro" id="IPR016484">
    <property type="entry name" value="GTPase_Der"/>
</dbReference>
<organism evidence="12 13">
    <name type="scientific">Haemophilus sputorum</name>
    <dbReference type="NCBI Taxonomy" id="1078480"/>
    <lineage>
        <taxon>Bacteria</taxon>
        <taxon>Pseudomonadati</taxon>
        <taxon>Pseudomonadota</taxon>
        <taxon>Gammaproteobacteria</taxon>
        <taxon>Pasteurellales</taxon>
        <taxon>Pasteurellaceae</taxon>
        <taxon>Haemophilus</taxon>
    </lineage>
</organism>
<keyword evidence="5 8" id="KW-0547">Nucleotide-binding</keyword>
<dbReference type="STRING" id="1035839.GCA_000238795_01056"/>
<feature type="binding site" evidence="8">
    <location>
        <begin position="118"/>
        <end position="121"/>
    </location>
    <ligand>
        <name>GTP</name>
        <dbReference type="ChEBI" id="CHEBI:37565"/>
        <label>1</label>
    </ligand>
</feature>
<evidence type="ECO:0000256" key="6">
    <source>
        <dbReference type="ARBA" id="ARBA00023134"/>
    </source>
</evidence>
<comment type="function">
    <text evidence="8 10">GTPase that plays an essential role in the late steps of ribosome biogenesis.</text>
</comment>
<dbReference type="NCBIfam" id="TIGR00231">
    <property type="entry name" value="small_GTP"/>
    <property type="match status" value="2"/>
</dbReference>
<dbReference type="EMBL" id="QEPN01000004">
    <property type="protein sequence ID" value="RDE71975.1"/>
    <property type="molecule type" value="Genomic_DNA"/>
</dbReference>
<dbReference type="GO" id="GO:0042254">
    <property type="term" value="P:ribosome biogenesis"/>
    <property type="evidence" value="ECO:0007669"/>
    <property type="project" value="UniProtKB-KW"/>
</dbReference>
<feature type="binding site" evidence="8">
    <location>
        <begin position="229"/>
        <end position="236"/>
    </location>
    <ligand>
        <name>GTP</name>
        <dbReference type="ChEBI" id="CHEBI:37565"/>
        <label>2</label>
    </ligand>
</feature>
<dbReference type="SUPFAM" id="SSF52540">
    <property type="entry name" value="P-loop containing nucleoside triphosphate hydrolases"/>
    <property type="match status" value="2"/>
</dbReference>
<evidence type="ECO:0000259" key="11">
    <source>
        <dbReference type="PROSITE" id="PS51712"/>
    </source>
</evidence>
<feature type="binding site" evidence="8">
    <location>
        <begin position="56"/>
        <end position="60"/>
    </location>
    <ligand>
        <name>GTP</name>
        <dbReference type="ChEBI" id="CHEBI:37565"/>
        <label>1</label>
    </ligand>
</feature>
<feature type="binding site" evidence="8">
    <location>
        <begin position="341"/>
        <end position="344"/>
    </location>
    <ligand>
        <name>GTP</name>
        <dbReference type="ChEBI" id="CHEBI:37565"/>
        <label>2</label>
    </ligand>
</feature>
<dbReference type="Pfam" id="PF01926">
    <property type="entry name" value="MMR_HSR1"/>
    <property type="match status" value="2"/>
</dbReference>
<proteinExistence type="inferred from homology"/>
<evidence type="ECO:0000256" key="1">
    <source>
        <dbReference type="ARBA" id="ARBA00008279"/>
    </source>
</evidence>
<keyword evidence="6 8" id="KW-0342">GTP-binding</keyword>
<dbReference type="Pfam" id="PF14714">
    <property type="entry name" value="KH_dom-like"/>
    <property type="match status" value="1"/>
</dbReference>
<dbReference type="InterPro" id="IPR027417">
    <property type="entry name" value="P-loop_NTPase"/>
</dbReference>
<dbReference type="SMART" id="SM00382">
    <property type="entry name" value="AAA"/>
    <property type="match status" value="2"/>
</dbReference>
<keyword evidence="3 8" id="KW-0690">Ribosome biogenesis</keyword>
<comment type="caution">
    <text evidence="12">The sequence shown here is derived from an EMBL/GenBank/DDBJ whole genome shotgun (WGS) entry which is preliminary data.</text>
</comment>